<dbReference type="PANTHER" id="PTHR22870">
    <property type="entry name" value="REGULATOR OF CHROMOSOME CONDENSATION"/>
    <property type="match status" value="1"/>
</dbReference>
<organism evidence="2 3">
    <name type="scientific">Candidatus Wolfebacteria bacterium GW2011_GWC1_37_10</name>
    <dbReference type="NCBI Taxonomy" id="1619010"/>
    <lineage>
        <taxon>Bacteria</taxon>
        <taxon>Candidatus Wolfeibacteriota</taxon>
    </lineage>
</organism>
<proteinExistence type="predicted"/>
<dbReference type="PROSITE" id="PS50012">
    <property type="entry name" value="RCC1_3"/>
    <property type="match status" value="3"/>
</dbReference>
<dbReference type="InterPro" id="IPR000408">
    <property type="entry name" value="Reg_chr_condens"/>
</dbReference>
<dbReference type="Proteomes" id="UP000034044">
    <property type="component" value="Unassembled WGS sequence"/>
</dbReference>
<name>A0A0G0FZ52_9BACT</name>
<feature type="non-terminal residue" evidence="2">
    <location>
        <position position="1"/>
    </location>
</feature>
<gene>
    <name evidence="2" type="ORF">US36_C0005G0038</name>
</gene>
<dbReference type="EMBL" id="LBSR01000005">
    <property type="protein sequence ID" value="KKQ23087.1"/>
    <property type="molecule type" value="Genomic_DNA"/>
</dbReference>
<accession>A0A0G0FZ52</accession>
<dbReference type="SUPFAM" id="SSF50985">
    <property type="entry name" value="RCC1/BLIP-II"/>
    <property type="match status" value="1"/>
</dbReference>
<evidence type="ECO:0000256" key="1">
    <source>
        <dbReference type="ARBA" id="ARBA00022737"/>
    </source>
</evidence>
<dbReference type="AlphaFoldDB" id="A0A0G0FZ52"/>
<evidence type="ECO:0000313" key="3">
    <source>
        <dbReference type="Proteomes" id="UP000034044"/>
    </source>
</evidence>
<dbReference type="PATRIC" id="fig|1619010.3.peg.238"/>
<protein>
    <submittedName>
        <fullName evidence="2">Regulator of chromosome condensation, RCC1</fullName>
    </submittedName>
</protein>
<dbReference type="Pfam" id="PF13540">
    <property type="entry name" value="RCC1_2"/>
    <property type="match status" value="1"/>
</dbReference>
<dbReference type="PANTHER" id="PTHR22870:SF408">
    <property type="entry name" value="OS09G0560450 PROTEIN"/>
    <property type="match status" value="1"/>
</dbReference>
<dbReference type="InterPro" id="IPR009091">
    <property type="entry name" value="RCC1/BLIP-II"/>
</dbReference>
<dbReference type="Pfam" id="PF00415">
    <property type="entry name" value="RCC1"/>
    <property type="match status" value="2"/>
</dbReference>
<reference evidence="2 3" key="1">
    <citation type="journal article" date="2015" name="Nature">
        <title>rRNA introns, odd ribosomes, and small enigmatic genomes across a large radiation of phyla.</title>
        <authorList>
            <person name="Brown C.T."/>
            <person name="Hug L.A."/>
            <person name="Thomas B.C."/>
            <person name="Sharon I."/>
            <person name="Castelle C.J."/>
            <person name="Singh A."/>
            <person name="Wilkins M.J."/>
            <person name="Williams K.H."/>
            <person name="Banfield J.F."/>
        </authorList>
    </citation>
    <scope>NUCLEOTIDE SEQUENCE [LARGE SCALE GENOMIC DNA]</scope>
</reference>
<comment type="caution">
    <text evidence="2">The sequence shown here is derived from an EMBL/GenBank/DDBJ whole genome shotgun (WGS) entry which is preliminary data.</text>
</comment>
<evidence type="ECO:0000313" key="2">
    <source>
        <dbReference type="EMBL" id="KKQ23087.1"/>
    </source>
</evidence>
<dbReference type="InterPro" id="IPR051210">
    <property type="entry name" value="Ub_ligase/GEF_domain"/>
</dbReference>
<sequence length="441" mass="46373">FGQLGDNSTINRYTPVQVKGVGGAGNLANVSQITTGINHTCAVKTDGLAYCWGFNGFGQLGDNSTVDKLTPVQVLNLVGISRIINVAGISYSCAITTSGSAYCWGSNAAGQLGDNSIIDKLTPVQVLGVGGVGNLANVSQISGGAFHTCAIITSGLAYCWGGNGNGQLGDGTTNGALTPVRILDVGGSSYINLNPTAFVKKIMTGSEGLSADGRSFTRYFFIENVNRTSCGVGDITSGSPLNCPINFPGGSNDIAEDPSTQKITINVEWQNNSSLSKTKYITRHRNLILNQSDWSGGPGQIYFSTTTFGAIVNNKFNSSNSMSYSNPGSLETSAPIGSSGELESSIFDSNSISAVNSIMWQGTLNNGNVKFQIASSNNSNGPWDYKGPDGTISTFYSAGSDIPNKINLAYHNNQRYFKYKVSILNNGSTPVVNDIIINWSP</sequence>
<dbReference type="Gene3D" id="2.130.10.30">
    <property type="entry name" value="Regulator of chromosome condensation 1/beta-lactamase-inhibitor protein II"/>
    <property type="match status" value="1"/>
</dbReference>
<keyword evidence="1" id="KW-0677">Repeat</keyword>